<keyword evidence="3" id="KW-1185">Reference proteome</keyword>
<name>A0ABR0FE03_9PEZI</name>
<dbReference type="EMBL" id="JAFFGZ010000007">
    <property type="protein sequence ID" value="KAK4642195.1"/>
    <property type="molecule type" value="Genomic_DNA"/>
</dbReference>
<gene>
    <name evidence="2" type="ORF">QC761_507220</name>
</gene>
<dbReference type="Proteomes" id="UP001322138">
    <property type="component" value="Unassembled WGS sequence"/>
</dbReference>
<comment type="caution">
    <text evidence="2">The sequence shown here is derived from an EMBL/GenBank/DDBJ whole genome shotgun (WGS) entry which is preliminary data.</text>
</comment>
<dbReference type="SUPFAM" id="SSF50814">
    <property type="entry name" value="Lipocalins"/>
    <property type="match status" value="1"/>
</dbReference>
<dbReference type="InterPro" id="IPR000566">
    <property type="entry name" value="Lipocln_cytosolic_FA-bd_dom"/>
</dbReference>
<evidence type="ECO:0000259" key="1">
    <source>
        <dbReference type="Pfam" id="PF08212"/>
    </source>
</evidence>
<evidence type="ECO:0000313" key="3">
    <source>
        <dbReference type="Proteomes" id="UP001322138"/>
    </source>
</evidence>
<feature type="domain" description="Lipocalin/cytosolic fatty-acid binding" evidence="1">
    <location>
        <begin position="90"/>
        <end position="231"/>
    </location>
</feature>
<organism evidence="2 3">
    <name type="scientific">Podospora bellae-mahoneyi</name>
    <dbReference type="NCBI Taxonomy" id="2093777"/>
    <lineage>
        <taxon>Eukaryota</taxon>
        <taxon>Fungi</taxon>
        <taxon>Dikarya</taxon>
        <taxon>Ascomycota</taxon>
        <taxon>Pezizomycotina</taxon>
        <taxon>Sordariomycetes</taxon>
        <taxon>Sordariomycetidae</taxon>
        <taxon>Sordariales</taxon>
        <taxon>Podosporaceae</taxon>
        <taxon>Podospora</taxon>
    </lineage>
</organism>
<dbReference type="PANTHER" id="PTHR10612">
    <property type="entry name" value="APOLIPOPROTEIN D"/>
    <property type="match status" value="1"/>
</dbReference>
<sequence>MPRTRAIHNYKSCWVAANEFCFVLPTHHFTFNISLHHHHQTFLSNRYQSANMRFPAILSLLSATAAVANNAVPALWDGSCYYPASDPAFNVTSYLGRWYQVAGTIAPYTRNCKCIFAQYGLNDNGSIAVNNSCQAGTRAVNIVGAASPAEPQYGATGVFRVQFPNERPPDCPGPNYIVQDYTGEFSLVQSNNFTTLFILSREQHPDEKVLDAWIARAGLLGSDLSQVVKTDQTDCLYT</sequence>
<dbReference type="GeneID" id="87899428"/>
<dbReference type="InterPro" id="IPR012674">
    <property type="entry name" value="Calycin"/>
</dbReference>
<evidence type="ECO:0000313" key="2">
    <source>
        <dbReference type="EMBL" id="KAK4642195.1"/>
    </source>
</evidence>
<protein>
    <recommendedName>
        <fullName evidence="1">Lipocalin/cytosolic fatty-acid binding domain-containing protein</fullName>
    </recommendedName>
</protein>
<proteinExistence type="predicted"/>
<reference evidence="2 3" key="1">
    <citation type="journal article" date="2023" name="bioRxiv">
        <title>High-quality genome assemblies of four members of thePodospora anserinaspecies complex.</title>
        <authorList>
            <person name="Ament-Velasquez S.L."/>
            <person name="Vogan A.A."/>
            <person name="Wallerman O."/>
            <person name="Hartmann F."/>
            <person name="Gautier V."/>
            <person name="Silar P."/>
            <person name="Giraud T."/>
            <person name="Johannesson H."/>
        </authorList>
    </citation>
    <scope>NUCLEOTIDE SEQUENCE [LARGE SCALE GENOMIC DNA]</scope>
    <source>
        <strain evidence="2 3">CBS 112042</strain>
    </source>
</reference>
<dbReference type="Pfam" id="PF08212">
    <property type="entry name" value="Lipocalin_2"/>
    <property type="match status" value="1"/>
</dbReference>
<dbReference type="Gene3D" id="2.40.128.20">
    <property type="match status" value="1"/>
</dbReference>
<dbReference type="RefSeq" id="XP_062731171.1">
    <property type="nucleotide sequence ID" value="XM_062879946.1"/>
</dbReference>
<accession>A0ABR0FE03</accession>
<dbReference type="PANTHER" id="PTHR10612:SF34">
    <property type="entry name" value="APOLIPOPROTEIN D"/>
    <property type="match status" value="1"/>
</dbReference>